<dbReference type="SUPFAM" id="SSF46689">
    <property type="entry name" value="Homeodomain-like"/>
    <property type="match status" value="1"/>
</dbReference>
<dbReference type="SMART" id="SM00342">
    <property type="entry name" value="HTH_ARAC"/>
    <property type="match status" value="1"/>
</dbReference>
<dbReference type="InterPro" id="IPR011110">
    <property type="entry name" value="Reg_prop"/>
</dbReference>
<dbReference type="InterPro" id="IPR011006">
    <property type="entry name" value="CheY-like_superfamily"/>
</dbReference>
<feature type="domain" description="Histidine kinase" evidence="10">
    <location>
        <begin position="807"/>
        <end position="1029"/>
    </location>
</feature>
<evidence type="ECO:0000256" key="1">
    <source>
        <dbReference type="ARBA" id="ARBA00000085"/>
    </source>
</evidence>
<dbReference type="InterPro" id="IPR015943">
    <property type="entry name" value="WD40/YVTN_repeat-like_dom_sf"/>
</dbReference>
<evidence type="ECO:0000313" key="13">
    <source>
        <dbReference type="Proteomes" id="UP000298285"/>
    </source>
</evidence>
<dbReference type="SMART" id="SM00448">
    <property type="entry name" value="REC"/>
    <property type="match status" value="1"/>
</dbReference>
<dbReference type="InterPro" id="IPR011123">
    <property type="entry name" value="Y_Y_Y"/>
</dbReference>
<dbReference type="Gene3D" id="2.60.40.10">
    <property type="entry name" value="Immunoglobulins"/>
    <property type="match status" value="1"/>
</dbReference>
<protein>
    <recommendedName>
        <fullName evidence="2">histidine kinase</fullName>
        <ecNumber evidence="2">2.7.13.3</ecNumber>
    </recommendedName>
</protein>
<dbReference type="Pfam" id="PF02518">
    <property type="entry name" value="HATPase_c"/>
    <property type="match status" value="1"/>
</dbReference>
<dbReference type="InterPro" id="IPR004358">
    <property type="entry name" value="Sig_transdc_His_kin-like_C"/>
</dbReference>
<keyword evidence="3 7" id="KW-0597">Phosphoprotein</keyword>
<dbReference type="OrthoDB" id="717811at2"/>
<dbReference type="InterPro" id="IPR036890">
    <property type="entry name" value="HATPase_C_sf"/>
</dbReference>
<dbReference type="PANTHER" id="PTHR43547:SF2">
    <property type="entry name" value="HYBRID SIGNAL TRANSDUCTION HISTIDINE KINASE C"/>
    <property type="match status" value="1"/>
</dbReference>
<dbReference type="InterPro" id="IPR018062">
    <property type="entry name" value="HTH_AraC-typ_CS"/>
</dbReference>
<evidence type="ECO:0000259" key="11">
    <source>
        <dbReference type="PROSITE" id="PS50110"/>
    </source>
</evidence>
<dbReference type="CDD" id="cd00146">
    <property type="entry name" value="PKD"/>
    <property type="match status" value="1"/>
</dbReference>
<keyword evidence="4" id="KW-0805">Transcription regulation</keyword>
<dbReference type="GO" id="GO:0000155">
    <property type="term" value="F:phosphorelay sensor kinase activity"/>
    <property type="evidence" value="ECO:0007669"/>
    <property type="project" value="InterPro"/>
</dbReference>
<dbReference type="InterPro" id="IPR003661">
    <property type="entry name" value="HisK_dim/P_dom"/>
</dbReference>
<feature type="domain" description="Response regulatory" evidence="11">
    <location>
        <begin position="1071"/>
        <end position="1186"/>
    </location>
</feature>
<dbReference type="RefSeq" id="WP_135104258.1">
    <property type="nucleotide sequence ID" value="NZ_JADGKW010000001.1"/>
</dbReference>
<dbReference type="PROSITE" id="PS01124">
    <property type="entry name" value="HTH_ARAC_FAMILY_2"/>
    <property type="match status" value="1"/>
</dbReference>
<dbReference type="InterPro" id="IPR013783">
    <property type="entry name" value="Ig-like_fold"/>
</dbReference>
<evidence type="ECO:0000256" key="8">
    <source>
        <dbReference type="SAM" id="SignalP"/>
    </source>
</evidence>
<dbReference type="EMBL" id="SPPK01000001">
    <property type="protein sequence ID" value="TFU91243.1"/>
    <property type="molecule type" value="Genomic_DNA"/>
</dbReference>
<keyword evidence="5" id="KW-0238">DNA-binding</keyword>
<feature type="signal peptide" evidence="8">
    <location>
        <begin position="1"/>
        <end position="21"/>
    </location>
</feature>
<keyword evidence="6" id="KW-0804">Transcription</keyword>
<keyword evidence="12" id="KW-0418">Kinase</keyword>
<dbReference type="SUPFAM" id="SSF52172">
    <property type="entry name" value="CheY-like"/>
    <property type="match status" value="1"/>
</dbReference>
<dbReference type="Gene3D" id="3.40.50.2300">
    <property type="match status" value="1"/>
</dbReference>
<evidence type="ECO:0000256" key="5">
    <source>
        <dbReference type="ARBA" id="ARBA00023125"/>
    </source>
</evidence>
<dbReference type="Pfam" id="PF00512">
    <property type="entry name" value="HisKA"/>
    <property type="match status" value="1"/>
</dbReference>
<evidence type="ECO:0000256" key="2">
    <source>
        <dbReference type="ARBA" id="ARBA00012438"/>
    </source>
</evidence>
<evidence type="ECO:0000256" key="4">
    <source>
        <dbReference type="ARBA" id="ARBA00023015"/>
    </source>
</evidence>
<dbReference type="SMART" id="SM00387">
    <property type="entry name" value="HATPase_c"/>
    <property type="match status" value="1"/>
</dbReference>
<keyword evidence="8" id="KW-0732">Signal</keyword>
<dbReference type="EC" id="2.7.13.3" evidence="2"/>
<dbReference type="Gene3D" id="3.30.565.10">
    <property type="entry name" value="Histidine kinase-like ATPase, C-terminal domain"/>
    <property type="match status" value="1"/>
</dbReference>
<dbReference type="PROSITE" id="PS00041">
    <property type="entry name" value="HTH_ARAC_FAMILY_1"/>
    <property type="match status" value="1"/>
</dbReference>
<dbReference type="InterPro" id="IPR036097">
    <property type="entry name" value="HisK_dim/P_sf"/>
</dbReference>
<evidence type="ECO:0000256" key="6">
    <source>
        <dbReference type="ARBA" id="ARBA00023163"/>
    </source>
</evidence>
<dbReference type="GO" id="GO:0003700">
    <property type="term" value="F:DNA-binding transcription factor activity"/>
    <property type="evidence" value="ECO:0007669"/>
    <property type="project" value="InterPro"/>
</dbReference>
<sequence>MSKRLFLFIALSCVSISLSLAQQERFYGLGKLSSNLITRITQDSSGFIWIATQNGLNKFDGWNFTHYFYNDKDSTSLSGNYIETFFTDDSGALWIGANRGLEYYNPYKDSFIHVKFPDNTHPSVRGIIQLHSGEIWIVTGGYGLYSINKQTMAATSLTDINKLLGIPYSNHIFEDRAHQIWVVLSESRMACISPDKKNVKTYDLPIDPQYKVYGITEDHMGRMFVATSSCVFLWDIIRQDFMRIKNDEPNVNIRGIACLKDGMVYVNTVGQGLKYIDTNTMTLVTPSKLKNGYDNPIKERITTFFEDNKGNLWFGCNQKGLLMGLNEPTQFDFWYFKENGETGSITSLYEDRENELWLGTDNGKLNKINNRGKILESYNIQKDVSTIYEDINGTFWIGSYQGGVYTFDKKSGRSAKYPSFEGKSVVAIAEDKKKNVYISVLGEGFIRYNIETKKWILISDKTRLANDQVLSNNWINDILCDSDGLIWLAHSIGVDCYDPNKNIFLHYSDDTSLSSMICTTLMEDKKKNIWIGTNNGLYRYNKKRKKIEHYGMEEGLPNNIICGLGTDATGNNIWGSTLNGIFQLSIETGRIACYYTGNGLVDREFSKNIFLQDKMGYLYFGGLYGVTKFLPDSIKALSLDFQPKLTHLYINNVSVSADKIIKGKPISETRLFDASEINLSYNEKSFSLEFSTMNYHNPENVIFEYRLLGMNEEWISTFPGENRITYNFLSPGNYTLEVRAFENNAYSSIKTLNIKISPPWYSTTWATSLYVLLFIGILTGIAYTWQKRQQRRREEQNNEDKLKFFINIAHEIRSPTTLIISPLSELLKTEYDEKTKKLLETIQRNAHRIMSLINQLLDIRKIDKGQMKIACQETDMVGFIKDLTLVFDYQANKRDIKFTFESTEGRLPVWIDRNNFDKVLMNLLINAFKYTKDGGEIKITLATTKSENTGNAGKYAEINIIDSGLGLNEKEVERIFERFYQTEPYNPLGFGIGLNLCKLLVELHHGTIKASNRKDIQGSCFTVRIPIGNEHFTKDDIVQQSETIRFALETPICWEEKDHPTVAIKNKKRQRILVVDDDEGLQEYIQRELSASYKVVTANNGNEALQILLQERIDLVISDVAMPEMDGFTLLKKIRSNENISHIPVILLTSQVEADSRMMGWNVGADGFMDKPFLMEELLFLCNNLISNRSLLKGKFVGVKELEEKVTPLDIKSNDDLFIERLMTLINKNIDNSKFSIEALSKEVGISRTQLHRKLKEITGITTSDFIRNVRLKQAAKLLVEKKVNISQVAYATGFSNPTIFAVAFKKFYGCTPTEYAERGES</sequence>
<feature type="domain" description="HTH araC/xylS-type" evidence="9">
    <location>
        <begin position="1220"/>
        <end position="1319"/>
    </location>
</feature>
<feature type="chain" id="PRO_5021408553" description="histidine kinase" evidence="8">
    <location>
        <begin position="22"/>
        <end position="1322"/>
    </location>
</feature>
<dbReference type="GO" id="GO:0043565">
    <property type="term" value="F:sequence-specific DNA binding"/>
    <property type="evidence" value="ECO:0007669"/>
    <property type="project" value="InterPro"/>
</dbReference>
<comment type="caution">
    <text evidence="12">The sequence shown here is derived from an EMBL/GenBank/DDBJ whole genome shotgun (WGS) entry which is preliminary data.</text>
</comment>
<dbReference type="PRINTS" id="PR00344">
    <property type="entry name" value="BCTRLSENSOR"/>
</dbReference>
<accession>A0A4Y9IRP9</accession>
<dbReference type="InterPro" id="IPR009057">
    <property type="entry name" value="Homeodomain-like_sf"/>
</dbReference>
<dbReference type="InterPro" id="IPR001789">
    <property type="entry name" value="Sig_transdc_resp-reg_receiver"/>
</dbReference>
<dbReference type="Gene3D" id="1.10.287.130">
    <property type="match status" value="1"/>
</dbReference>
<dbReference type="SUPFAM" id="SSF47384">
    <property type="entry name" value="Homodimeric domain of signal transducing histidine kinase"/>
    <property type="match status" value="1"/>
</dbReference>
<evidence type="ECO:0000259" key="10">
    <source>
        <dbReference type="PROSITE" id="PS50109"/>
    </source>
</evidence>
<dbReference type="Gene3D" id="1.10.10.60">
    <property type="entry name" value="Homeodomain-like"/>
    <property type="match status" value="2"/>
</dbReference>
<dbReference type="Pfam" id="PF07494">
    <property type="entry name" value="Reg_prop"/>
    <property type="match status" value="4"/>
</dbReference>
<comment type="catalytic activity">
    <reaction evidence="1">
        <text>ATP + protein L-histidine = ADP + protein N-phospho-L-histidine.</text>
        <dbReference type="EC" id="2.7.13.3"/>
    </reaction>
</comment>
<dbReference type="SUPFAM" id="SSF63829">
    <property type="entry name" value="Calcium-dependent phosphotriesterase"/>
    <property type="match status" value="3"/>
</dbReference>
<dbReference type="Pfam" id="PF00072">
    <property type="entry name" value="Response_reg"/>
    <property type="match status" value="1"/>
</dbReference>
<dbReference type="InterPro" id="IPR018060">
    <property type="entry name" value="HTH_AraC"/>
</dbReference>
<evidence type="ECO:0000256" key="3">
    <source>
        <dbReference type="ARBA" id="ARBA00022553"/>
    </source>
</evidence>
<dbReference type="SMART" id="SM00388">
    <property type="entry name" value="HisKA"/>
    <property type="match status" value="1"/>
</dbReference>
<dbReference type="PROSITE" id="PS50110">
    <property type="entry name" value="RESPONSE_REGULATORY"/>
    <property type="match status" value="1"/>
</dbReference>
<name>A0A4Y9IRP9_9BACT</name>
<dbReference type="Proteomes" id="UP000298285">
    <property type="component" value="Unassembled WGS sequence"/>
</dbReference>
<feature type="modified residue" description="4-aspartylphosphate" evidence="7">
    <location>
        <position position="1119"/>
    </location>
</feature>
<dbReference type="InterPro" id="IPR005467">
    <property type="entry name" value="His_kinase_dom"/>
</dbReference>
<dbReference type="Pfam" id="PF12833">
    <property type="entry name" value="HTH_18"/>
    <property type="match status" value="1"/>
</dbReference>
<evidence type="ECO:0000313" key="12">
    <source>
        <dbReference type="EMBL" id="TFU91243.1"/>
    </source>
</evidence>
<gene>
    <name evidence="12" type="ORF">E4T88_04465</name>
</gene>
<dbReference type="CDD" id="cd00075">
    <property type="entry name" value="HATPase"/>
    <property type="match status" value="1"/>
</dbReference>
<proteinExistence type="predicted"/>
<dbReference type="SUPFAM" id="SSF55874">
    <property type="entry name" value="ATPase domain of HSP90 chaperone/DNA topoisomerase II/histidine kinase"/>
    <property type="match status" value="1"/>
</dbReference>
<evidence type="ECO:0000259" key="9">
    <source>
        <dbReference type="PROSITE" id="PS01124"/>
    </source>
</evidence>
<dbReference type="CDD" id="cd00082">
    <property type="entry name" value="HisKA"/>
    <property type="match status" value="1"/>
</dbReference>
<dbReference type="PANTHER" id="PTHR43547">
    <property type="entry name" value="TWO-COMPONENT HISTIDINE KINASE"/>
    <property type="match status" value="1"/>
</dbReference>
<dbReference type="PROSITE" id="PS50109">
    <property type="entry name" value="HIS_KIN"/>
    <property type="match status" value="1"/>
</dbReference>
<dbReference type="InterPro" id="IPR003594">
    <property type="entry name" value="HATPase_dom"/>
</dbReference>
<keyword evidence="12" id="KW-0808">Transferase</keyword>
<evidence type="ECO:0000256" key="7">
    <source>
        <dbReference type="PROSITE-ProRule" id="PRU00169"/>
    </source>
</evidence>
<organism evidence="12 13">
    <name type="scientific">Dysgonomonas mossii</name>
    <dbReference type="NCBI Taxonomy" id="163665"/>
    <lineage>
        <taxon>Bacteria</taxon>
        <taxon>Pseudomonadati</taxon>
        <taxon>Bacteroidota</taxon>
        <taxon>Bacteroidia</taxon>
        <taxon>Bacteroidales</taxon>
        <taxon>Dysgonomonadaceae</taxon>
        <taxon>Dysgonomonas</taxon>
    </lineage>
</organism>
<dbReference type="Pfam" id="PF07495">
    <property type="entry name" value="Y_Y_Y"/>
    <property type="match status" value="1"/>
</dbReference>
<reference evidence="12 13" key="1">
    <citation type="submission" date="2019-03" db="EMBL/GenBank/DDBJ databases">
        <title>Diversity of the mouse oral microbiome.</title>
        <authorList>
            <person name="Joseph S."/>
            <person name="Aduse-Opoku J."/>
            <person name="Curtis M."/>
            <person name="Wade W."/>
            <person name="Hashim A."/>
        </authorList>
    </citation>
    <scope>NUCLEOTIDE SEQUENCE [LARGE SCALE GENOMIC DNA]</scope>
    <source>
        <strain evidence="12 13">P11</strain>
    </source>
</reference>
<dbReference type="Gene3D" id="2.130.10.10">
    <property type="entry name" value="YVTN repeat-like/Quinoprotein amine dehydrogenase"/>
    <property type="match status" value="2"/>
</dbReference>